<protein>
    <submittedName>
        <fullName evidence="2">Uncharacterized protein</fullName>
    </submittedName>
</protein>
<name>K0S9F8_THAOC</name>
<comment type="caution">
    <text evidence="2">The sequence shown here is derived from an EMBL/GenBank/DDBJ whole genome shotgun (WGS) entry which is preliminary data.</text>
</comment>
<keyword evidence="1" id="KW-0472">Membrane</keyword>
<feature type="transmembrane region" description="Helical" evidence="1">
    <location>
        <begin position="116"/>
        <end position="141"/>
    </location>
</feature>
<evidence type="ECO:0000313" key="3">
    <source>
        <dbReference type="Proteomes" id="UP000266841"/>
    </source>
</evidence>
<keyword evidence="3" id="KW-1185">Reference proteome</keyword>
<gene>
    <name evidence="2" type="ORF">THAOC_16633</name>
</gene>
<accession>K0S9F8</accession>
<organism evidence="2 3">
    <name type="scientific">Thalassiosira oceanica</name>
    <name type="common">Marine diatom</name>
    <dbReference type="NCBI Taxonomy" id="159749"/>
    <lineage>
        <taxon>Eukaryota</taxon>
        <taxon>Sar</taxon>
        <taxon>Stramenopiles</taxon>
        <taxon>Ochrophyta</taxon>
        <taxon>Bacillariophyta</taxon>
        <taxon>Coscinodiscophyceae</taxon>
        <taxon>Thalassiosirophycidae</taxon>
        <taxon>Thalassiosirales</taxon>
        <taxon>Thalassiosiraceae</taxon>
        <taxon>Thalassiosira</taxon>
    </lineage>
</organism>
<dbReference type="EMBL" id="AGNL01018653">
    <property type="protein sequence ID" value="EJK62743.1"/>
    <property type="molecule type" value="Genomic_DNA"/>
</dbReference>
<reference evidence="2 3" key="1">
    <citation type="journal article" date="2012" name="Genome Biol.">
        <title>Genome and low-iron response of an oceanic diatom adapted to chronic iron limitation.</title>
        <authorList>
            <person name="Lommer M."/>
            <person name="Specht M."/>
            <person name="Roy A.S."/>
            <person name="Kraemer L."/>
            <person name="Andreson R."/>
            <person name="Gutowska M.A."/>
            <person name="Wolf J."/>
            <person name="Bergner S.V."/>
            <person name="Schilhabel M.B."/>
            <person name="Klostermeier U.C."/>
            <person name="Beiko R.G."/>
            <person name="Rosenstiel P."/>
            <person name="Hippler M."/>
            <person name="Laroche J."/>
        </authorList>
    </citation>
    <scope>NUCLEOTIDE SEQUENCE [LARGE SCALE GENOMIC DNA]</scope>
    <source>
        <strain evidence="2 3">CCMP1005</strain>
    </source>
</reference>
<evidence type="ECO:0000313" key="2">
    <source>
        <dbReference type="EMBL" id="EJK62743.1"/>
    </source>
</evidence>
<dbReference type="Proteomes" id="UP000266841">
    <property type="component" value="Unassembled WGS sequence"/>
</dbReference>
<dbReference type="AlphaFoldDB" id="K0S9F8"/>
<sequence>MSSVRSIPDATKPIGVSFVDDALSPGGDSATIRQRRSQGLQIPGCYSGKSLRDAANKAAEMGYLDSEDCDGKEPDGDALLKKFQNKPEAIHALLDAARTGRMNEHLHKENRQKGGYLWALLLIMMGMTGIFTGVIFGALIWNKEIVIGPDGQLYNAHGDQSSVLIRNQAAPALFTGVSLVGPPLAKDAVSDAMCGDPSVIPFLASGQIALSKVKECVLDPSLTCTFCDTCDGDVFQTFQVQSLAMRVPEYDMATGTATALVPSADLLKIDGTYLSASIQYLHENSLENDFLLFCDAEQKVCYNILANCWGWFCEQDQGGTASFCASRRERQRQLLMDEENAEDLNLLKLTKKRRFGTSGPKPTC</sequence>
<keyword evidence="1" id="KW-0812">Transmembrane</keyword>
<keyword evidence="1" id="KW-1133">Transmembrane helix</keyword>
<proteinExistence type="predicted"/>
<evidence type="ECO:0000256" key="1">
    <source>
        <dbReference type="SAM" id="Phobius"/>
    </source>
</evidence>